<comment type="similarity">
    <text evidence="1">Belongs to the peptidase C40 family.</text>
</comment>
<keyword evidence="2" id="KW-0645">Protease</keyword>
<keyword evidence="6" id="KW-0472">Membrane</keyword>
<dbReference type="Pfam" id="PF05257">
    <property type="entry name" value="CHAP"/>
    <property type="match status" value="1"/>
</dbReference>
<feature type="region of interest" description="Disordered" evidence="5">
    <location>
        <begin position="394"/>
        <end position="428"/>
    </location>
</feature>
<evidence type="ECO:0000259" key="7">
    <source>
        <dbReference type="PROSITE" id="PS51935"/>
    </source>
</evidence>
<gene>
    <name evidence="8" type="ORF">R6G86_07390</name>
</gene>
<evidence type="ECO:0000256" key="1">
    <source>
        <dbReference type="ARBA" id="ARBA00007074"/>
    </source>
</evidence>
<dbReference type="InterPro" id="IPR007921">
    <property type="entry name" value="CHAP_dom"/>
</dbReference>
<dbReference type="InterPro" id="IPR038765">
    <property type="entry name" value="Papain-like_cys_pep_sf"/>
</dbReference>
<dbReference type="InterPro" id="IPR031304">
    <property type="entry name" value="SLT_2"/>
</dbReference>
<dbReference type="RefSeq" id="WP_320755458.1">
    <property type="nucleotide sequence ID" value="NZ_JAWNGA010000013.1"/>
</dbReference>
<sequence>MSQFSIRPSGSTSLVSKHIRPEHRIGQASRALRQLDEEHDPQDFVGRGVGLAGQRITGGLLKGSTKTASKTVKITYRYGAKPIVKFGVGKPLKYAGKGVAKGGRYVVRKGANYAYKKYVRMVQRMPQTARKVKLALKNSQQAIRMAGKAVSTAVRSVIAVLKAIGTSIASLPAVLPVLVTMMICLVVVSILPTFITNWLFYAKVSEETAGQYEVNDDYHPRFTTAKDAVLFLQSGRFDDYPSDWKAIGKEIFSKEPPPQRANPATQYFYGNCTDFAFWRVNKMMGATKQPWKYTRNNLTPGGAGSGNGENWGKGLPGWETISDPSQAKYGDIVSFVRGTEGHDSYGGHVAVVYGVVGGELVTENYGAGKYYAESIPLSRVKGHISSGKIVIKRNPEFKGAPGGRPAMARGKHPPGGGPAGRAWKGPSRGSAMTAVGLKGVPNQYRQHIMRAGSICSEITPALIASQLYAESGFRATATSHAGAQGIAQFMPGTWRTKGKDGDGDGKADINNPADAIFSQGHLMCEHITAAKRLIGAGQAQGDILDLALAAYNAGPDNVQKHGGVPPFRETRNYIAKIKRDVNRFAESVSAPVAPPRNETGWTAPSSINTDPGSIAAIALTGEGRPYVAKGTTPNGWDCSGFTQWVYKQKGINIPRTSGGQRNAGRRVSASEARPGDLVWWPGHVGIYLGNGQHIAARNPASGTKIGPVYGSPEYIRIG</sequence>
<dbReference type="InterPro" id="IPR051794">
    <property type="entry name" value="PG_Endopeptidase_C40"/>
</dbReference>
<keyword evidence="4" id="KW-0788">Thiol protease</keyword>
<reference evidence="8 9" key="1">
    <citation type="submission" date="2023-10" db="EMBL/GenBank/DDBJ databases">
        <title>Whole Genome based description of the genera Actinobaculum and Actinotignum reveals a complex phylogenetic relationship within the species included in the genus Actinotignum.</title>
        <authorList>
            <person name="Jensen C.S."/>
            <person name="Dargis R."/>
            <person name="Kemp M."/>
            <person name="Christensen J.J."/>
        </authorList>
    </citation>
    <scope>NUCLEOTIDE SEQUENCE [LARGE SCALE GENOMIC DNA]</scope>
    <source>
        <strain evidence="8 9">SLA_B974</strain>
    </source>
</reference>
<keyword evidence="6" id="KW-0812">Transmembrane</keyword>
<feature type="transmembrane region" description="Helical" evidence="6">
    <location>
        <begin position="177"/>
        <end position="201"/>
    </location>
</feature>
<keyword evidence="3" id="KW-0378">Hydrolase</keyword>
<dbReference type="Gene3D" id="3.90.1720.10">
    <property type="entry name" value="endopeptidase domain like (from Nostoc punctiforme)"/>
    <property type="match status" value="2"/>
</dbReference>
<dbReference type="PANTHER" id="PTHR47359">
    <property type="entry name" value="PEPTIDOGLYCAN DL-ENDOPEPTIDASE CWLO"/>
    <property type="match status" value="1"/>
</dbReference>
<comment type="caution">
    <text evidence="8">The sequence shown here is derived from an EMBL/GenBank/DDBJ whole genome shotgun (WGS) entry which is preliminary data.</text>
</comment>
<organism evidence="8 9">
    <name type="scientific">Actinotignum urinale</name>
    <dbReference type="NCBI Taxonomy" id="190146"/>
    <lineage>
        <taxon>Bacteria</taxon>
        <taxon>Bacillati</taxon>
        <taxon>Actinomycetota</taxon>
        <taxon>Actinomycetes</taxon>
        <taxon>Actinomycetales</taxon>
        <taxon>Actinomycetaceae</taxon>
        <taxon>Actinotignum</taxon>
    </lineage>
</organism>
<evidence type="ECO:0000256" key="5">
    <source>
        <dbReference type="SAM" id="MobiDB-lite"/>
    </source>
</evidence>
<keyword evidence="9" id="KW-1185">Reference proteome</keyword>
<dbReference type="SUPFAM" id="SSF54001">
    <property type="entry name" value="Cysteine proteinases"/>
    <property type="match status" value="2"/>
</dbReference>
<dbReference type="PROSITE" id="PS51935">
    <property type="entry name" value="NLPC_P60"/>
    <property type="match status" value="1"/>
</dbReference>
<dbReference type="Gene3D" id="1.10.530.10">
    <property type="match status" value="1"/>
</dbReference>
<feature type="region of interest" description="Disordered" evidence="5">
    <location>
        <begin position="652"/>
        <end position="671"/>
    </location>
</feature>
<dbReference type="Pfam" id="PF00877">
    <property type="entry name" value="NLPC_P60"/>
    <property type="match status" value="1"/>
</dbReference>
<evidence type="ECO:0000256" key="6">
    <source>
        <dbReference type="SAM" id="Phobius"/>
    </source>
</evidence>
<protein>
    <submittedName>
        <fullName evidence="8">NlpC/P60 family protein</fullName>
    </submittedName>
</protein>
<proteinExistence type="inferred from homology"/>
<dbReference type="PANTHER" id="PTHR47359:SF3">
    <property type="entry name" value="NLP_P60 DOMAIN-CONTAINING PROTEIN-RELATED"/>
    <property type="match status" value="1"/>
</dbReference>
<evidence type="ECO:0000256" key="2">
    <source>
        <dbReference type="ARBA" id="ARBA00022670"/>
    </source>
</evidence>
<feature type="domain" description="NlpC/P60" evidence="7">
    <location>
        <begin position="608"/>
        <end position="718"/>
    </location>
</feature>
<dbReference type="CDD" id="cd00254">
    <property type="entry name" value="LT-like"/>
    <property type="match status" value="1"/>
</dbReference>
<name>A0ABU5G8B7_9ACTO</name>
<evidence type="ECO:0000256" key="4">
    <source>
        <dbReference type="ARBA" id="ARBA00022807"/>
    </source>
</evidence>
<accession>A0ABU5G8B7</accession>
<dbReference type="InterPro" id="IPR000064">
    <property type="entry name" value="NLP_P60_dom"/>
</dbReference>
<evidence type="ECO:0000313" key="8">
    <source>
        <dbReference type="EMBL" id="MDY5133560.1"/>
    </source>
</evidence>
<dbReference type="Pfam" id="PF13406">
    <property type="entry name" value="SLT_2"/>
    <property type="match status" value="1"/>
</dbReference>
<dbReference type="SUPFAM" id="SSF53955">
    <property type="entry name" value="Lysozyme-like"/>
    <property type="match status" value="1"/>
</dbReference>
<dbReference type="EMBL" id="JAWNGA010000013">
    <property type="protein sequence ID" value="MDY5133560.1"/>
    <property type="molecule type" value="Genomic_DNA"/>
</dbReference>
<feature type="region of interest" description="Disordered" evidence="5">
    <location>
        <begin position="1"/>
        <end position="23"/>
    </location>
</feature>
<evidence type="ECO:0000256" key="3">
    <source>
        <dbReference type="ARBA" id="ARBA00022801"/>
    </source>
</evidence>
<dbReference type="InterPro" id="IPR023346">
    <property type="entry name" value="Lysozyme-like_dom_sf"/>
</dbReference>
<dbReference type="Proteomes" id="UP001275049">
    <property type="component" value="Unassembled WGS sequence"/>
</dbReference>
<evidence type="ECO:0000313" key="9">
    <source>
        <dbReference type="Proteomes" id="UP001275049"/>
    </source>
</evidence>
<keyword evidence="6" id="KW-1133">Transmembrane helix</keyword>
<feature type="compositionally biased region" description="Polar residues" evidence="5">
    <location>
        <begin position="1"/>
        <end position="15"/>
    </location>
</feature>